<proteinExistence type="predicted"/>
<reference evidence="2 3" key="1">
    <citation type="submission" date="2024-09" db="EMBL/GenBank/DDBJ databases">
        <title>Chromosome-scale assembly of Riccia sorocarpa.</title>
        <authorList>
            <person name="Paukszto L."/>
        </authorList>
    </citation>
    <scope>NUCLEOTIDE SEQUENCE [LARGE SCALE GENOMIC DNA]</scope>
    <source>
        <strain evidence="2">LP-2024</strain>
        <tissue evidence="2">Aerial parts of the thallus</tissue>
    </source>
</reference>
<protein>
    <submittedName>
        <fullName evidence="2">Uncharacterized protein</fullName>
    </submittedName>
</protein>
<evidence type="ECO:0000313" key="2">
    <source>
        <dbReference type="EMBL" id="KAL3686844.1"/>
    </source>
</evidence>
<comment type="caution">
    <text evidence="2">The sequence shown here is derived from an EMBL/GenBank/DDBJ whole genome shotgun (WGS) entry which is preliminary data.</text>
</comment>
<evidence type="ECO:0000313" key="3">
    <source>
        <dbReference type="Proteomes" id="UP001633002"/>
    </source>
</evidence>
<feature type="compositionally biased region" description="Polar residues" evidence="1">
    <location>
        <begin position="93"/>
        <end position="105"/>
    </location>
</feature>
<dbReference type="AlphaFoldDB" id="A0ABD3H9N0"/>
<organism evidence="2 3">
    <name type="scientific">Riccia sorocarpa</name>
    <dbReference type="NCBI Taxonomy" id="122646"/>
    <lineage>
        <taxon>Eukaryota</taxon>
        <taxon>Viridiplantae</taxon>
        <taxon>Streptophyta</taxon>
        <taxon>Embryophyta</taxon>
        <taxon>Marchantiophyta</taxon>
        <taxon>Marchantiopsida</taxon>
        <taxon>Marchantiidae</taxon>
        <taxon>Marchantiales</taxon>
        <taxon>Ricciaceae</taxon>
        <taxon>Riccia</taxon>
    </lineage>
</organism>
<feature type="compositionally biased region" description="Basic and acidic residues" evidence="1">
    <location>
        <begin position="1"/>
        <end position="22"/>
    </location>
</feature>
<feature type="region of interest" description="Disordered" evidence="1">
    <location>
        <begin position="1"/>
        <end position="105"/>
    </location>
</feature>
<name>A0ABD3H9N0_9MARC</name>
<dbReference type="Proteomes" id="UP001633002">
    <property type="component" value="Unassembled WGS sequence"/>
</dbReference>
<sequence>MAAKEEVVPKEGVEEKLSDLKIDAAPVDAPAEKAVETPAETPAAEETKEEPKEESVERLPTEPEPRDPKVLEVVKTVDTQTVAPDSTEDTPTHETPTQVVHVNAD</sequence>
<feature type="compositionally biased region" description="Basic and acidic residues" evidence="1">
    <location>
        <begin position="45"/>
        <end position="72"/>
    </location>
</feature>
<gene>
    <name evidence="2" type="ORF">R1sor_013153</name>
</gene>
<dbReference type="EMBL" id="JBJQOH010000004">
    <property type="protein sequence ID" value="KAL3686844.1"/>
    <property type="molecule type" value="Genomic_DNA"/>
</dbReference>
<keyword evidence="3" id="KW-1185">Reference proteome</keyword>
<accession>A0ABD3H9N0</accession>
<evidence type="ECO:0000256" key="1">
    <source>
        <dbReference type="SAM" id="MobiDB-lite"/>
    </source>
</evidence>